<dbReference type="Proteomes" id="UP000093080">
    <property type="component" value="Unassembled WGS sequence"/>
</dbReference>
<feature type="chain" id="PRO_5008626118" evidence="1">
    <location>
        <begin position="28"/>
        <end position="152"/>
    </location>
</feature>
<dbReference type="AlphaFoldDB" id="A0A1B9F2U3"/>
<evidence type="ECO:0000313" key="3">
    <source>
        <dbReference type="Proteomes" id="UP000093080"/>
    </source>
</evidence>
<evidence type="ECO:0000313" key="2">
    <source>
        <dbReference type="EMBL" id="OCC14193.1"/>
    </source>
</evidence>
<feature type="signal peptide" evidence="1">
    <location>
        <begin position="1"/>
        <end position="27"/>
    </location>
</feature>
<evidence type="ECO:0000256" key="1">
    <source>
        <dbReference type="SAM" id="SignalP"/>
    </source>
</evidence>
<dbReference type="OrthoDB" id="9986447at2"/>
<comment type="caution">
    <text evidence="2">The sequence shown here is derived from an EMBL/GenBank/DDBJ whole genome shotgun (WGS) entry which is preliminary data.</text>
</comment>
<gene>
    <name evidence="2" type="ORF">DBT_2398</name>
</gene>
<accession>A0A1B9F2U3</accession>
<keyword evidence="1" id="KW-0732">Signal</keyword>
<dbReference type="RefSeq" id="WP_067620719.1">
    <property type="nucleotide sequence ID" value="NZ_MAGO01000017.1"/>
</dbReference>
<organism evidence="2 3">
    <name type="scientific">Dissulfuribacter thermophilus</name>
    <dbReference type="NCBI Taxonomy" id="1156395"/>
    <lineage>
        <taxon>Bacteria</taxon>
        <taxon>Pseudomonadati</taxon>
        <taxon>Thermodesulfobacteriota</taxon>
        <taxon>Dissulfuribacteria</taxon>
        <taxon>Dissulfuribacterales</taxon>
        <taxon>Dissulfuribacteraceae</taxon>
        <taxon>Dissulfuribacter</taxon>
    </lineage>
</organism>
<protein>
    <submittedName>
        <fullName evidence="2">Uncharacterized protein</fullName>
    </submittedName>
</protein>
<keyword evidence="3" id="KW-1185">Reference proteome</keyword>
<dbReference type="STRING" id="1156395.DBT_2398"/>
<name>A0A1B9F2U3_9BACT</name>
<sequence>MLAKMYGVAILFSTLIMAAALPAPVQAASILQVNLQVIKAEAGGGRVDPKLRDFVEELKPVLNFTGFTLLESLQFDMMQNTSYEAPIAGERVLKFHFTGFNGPHARLEMDIWEKGRRTFNTTVLLVDNGSVIIGGPPLDTGMLLLRVRGRFK</sequence>
<dbReference type="EMBL" id="MAGO01000017">
    <property type="protein sequence ID" value="OCC14193.1"/>
    <property type="molecule type" value="Genomic_DNA"/>
</dbReference>
<proteinExistence type="predicted"/>
<reference evidence="2 3" key="1">
    <citation type="submission" date="2016-06" db="EMBL/GenBank/DDBJ databases">
        <title>Respiratory ammonification of nitrate coupled to the oxidation of elemental sulfur in deep-sea autotrophic thermophilic bacteria.</title>
        <authorList>
            <person name="Slobodkina G.B."/>
            <person name="Mardanov A.V."/>
            <person name="Ravin N.V."/>
            <person name="Frolova A.A."/>
            <person name="Viryasiv M.B."/>
            <person name="Chernyh N.A."/>
            <person name="Bonch-Osmolovskaya E.A."/>
            <person name="Slobodkin A.I."/>
        </authorList>
    </citation>
    <scope>NUCLEOTIDE SEQUENCE [LARGE SCALE GENOMIC DNA]</scope>
    <source>
        <strain evidence="2 3">S69</strain>
    </source>
</reference>